<name>A0A0F8ZRA8_9ZZZZ</name>
<feature type="non-terminal residue" evidence="1">
    <location>
        <position position="81"/>
    </location>
</feature>
<protein>
    <submittedName>
        <fullName evidence="1">Uncharacterized protein</fullName>
    </submittedName>
</protein>
<dbReference type="AlphaFoldDB" id="A0A0F8ZRA8"/>
<evidence type="ECO:0000313" key="1">
    <source>
        <dbReference type="EMBL" id="KKK96368.1"/>
    </source>
</evidence>
<gene>
    <name evidence="1" type="ORF">LCGC14_2663480</name>
</gene>
<dbReference type="EMBL" id="LAZR01046517">
    <property type="protein sequence ID" value="KKK96368.1"/>
    <property type="molecule type" value="Genomic_DNA"/>
</dbReference>
<proteinExistence type="predicted"/>
<accession>A0A0F8ZRA8</accession>
<comment type="caution">
    <text evidence="1">The sequence shown here is derived from an EMBL/GenBank/DDBJ whole genome shotgun (WGS) entry which is preliminary data.</text>
</comment>
<sequence>MGGFRTDPSITARGIAPAFDPIAAMSRIANLRRLQQRGQINQQTLEDMERERERQEAILGAKGAGGTRADVLRRLQEGGLP</sequence>
<organism evidence="1">
    <name type="scientific">marine sediment metagenome</name>
    <dbReference type="NCBI Taxonomy" id="412755"/>
    <lineage>
        <taxon>unclassified sequences</taxon>
        <taxon>metagenomes</taxon>
        <taxon>ecological metagenomes</taxon>
    </lineage>
</organism>
<reference evidence="1" key="1">
    <citation type="journal article" date="2015" name="Nature">
        <title>Complex archaea that bridge the gap between prokaryotes and eukaryotes.</title>
        <authorList>
            <person name="Spang A."/>
            <person name="Saw J.H."/>
            <person name="Jorgensen S.L."/>
            <person name="Zaremba-Niedzwiedzka K."/>
            <person name="Martijn J."/>
            <person name="Lind A.E."/>
            <person name="van Eijk R."/>
            <person name="Schleper C."/>
            <person name="Guy L."/>
            <person name="Ettema T.J."/>
        </authorList>
    </citation>
    <scope>NUCLEOTIDE SEQUENCE</scope>
</reference>